<reference evidence="1" key="1">
    <citation type="submission" date="2025-08" db="UniProtKB">
        <authorList>
            <consortium name="Ensembl"/>
        </authorList>
    </citation>
    <scope>IDENTIFICATION</scope>
</reference>
<dbReference type="AlphaFoldDB" id="A0A2K5KIN5"/>
<protein>
    <submittedName>
        <fullName evidence="1">Uncharacterized protein</fullName>
    </submittedName>
</protein>
<dbReference type="Ensembl" id="ENSCATT00000003111.1">
    <property type="protein sequence ID" value="ENSCATP00000000559.1"/>
    <property type="gene ID" value="ENSCATG00000002890.1"/>
</dbReference>
<sequence>MQNTVTLFPSAWCGLGKWASGPSDHGRNSCGRVVWDSKWAGHTKVTMLLCILKRAGDRASGGGKGIYSTVLEKGRFMCNYKGHTGWGLVRGKRRVPPSCLNPSQEQ</sequence>
<dbReference type="GeneTree" id="ENSGT00910000148401"/>
<name>A0A2K5KIN5_CERAT</name>
<reference evidence="1" key="2">
    <citation type="submission" date="2025-09" db="UniProtKB">
        <authorList>
            <consortium name="Ensembl"/>
        </authorList>
    </citation>
    <scope>IDENTIFICATION</scope>
</reference>
<keyword evidence="2" id="KW-1185">Reference proteome</keyword>
<organism evidence="1 2">
    <name type="scientific">Cercocebus atys</name>
    <name type="common">Sooty mangabey</name>
    <name type="synonym">Cercocebus torquatus atys</name>
    <dbReference type="NCBI Taxonomy" id="9531"/>
    <lineage>
        <taxon>Eukaryota</taxon>
        <taxon>Metazoa</taxon>
        <taxon>Chordata</taxon>
        <taxon>Craniata</taxon>
        <taxon>Vertebrata</taxon>
        <taxon>Euteleostomi</taxon>
        <taxon>Mammalia</taxon>
        <taxon>Eutheria</taxon>
        <taxon>Euarchontoglires</taxon>
        <taxon>Primates</taxon>
        <taxon>Haplorrhini</taxon>
        <taxon>Catarrhini</taxon>
        <taxon>Cercopithecidae</taxon>
        <taxon>Cercopithecinae</taxon>
        <taxon>Cercocebus</taxon>
    </lineage>
</organism>
<proteinExistence type="predicted"/>
<dbReference type="Bgee" id="ENSCATG00000002890">
    <property type="expression patterns" value="Expressed in spleen and 12 other cell types or tissues"/>
</dbReference>
<evidence type="ECO:0000313" key="1">
    <source>
        <dbReference type="Ensembl" id="ENSCATP00000000559.1"/>
    </source>
</evidence>
<dbReference type="OMA" id="SCGRVVW"/>
<dbReference type="Proteomes" id="UP000233060">
    <property type="component" value="Unassembled WGS sequence"/>
</dbReference>
<accession>A0A2K5KIN5</accession>
<evidence type="ECO:0000313" key="2">
    <source>
        <dbReference type="Proteomes" id="UP000233060"/>
    </source>
</evidence>